<keyword evidence="2" id="KW-1185">Reference proteome</keyword>
<evidence type="ECO:0000313" key="2">
    <source>
        <dbReference type="Proteomes" id="UP000184330"/>
    </source>
</evidence>
<gene>
    <name evidence="1" type="ORF">PAC_08423</name>
</gene>
<protein>
    <submittedName>
        <fullName evidence="1">Uncharacterized protein</fullName>
    </submittedName>
</protein>
<evidence type="ECO:0000313" key="1">
    <source>
        <dbReference type="EMBL" id="CZR58531.1"/>
    </source>
</evidence>
<proteinExistence type="predicted"/>
<sequence>MLRTRAQELAPKTLVSRGSVCVFTSWRNAHTWLMIYAIRHATEDDMVGSTAEEWARSFDWENGEGETEYPDIETAQRCMNIREKSTNEWDAMLDAEMLRSVVLLAPEAQKKTGKINAKRIRFTCGAILAGKLGCRRPVKEQGTRCRSHQNVN</sequence>
<dbReference type="EMBL" id="FJOG01000012">
    <property type="protein sequence ID" value="CZR58531.1"/>
    <property type="molecule type" value="Genomic_DNA"/>
</dbReference>
<name>A0A1L7X0I9_9HELO</name>
<organism evidence="1 2">
    <name type="scientific">Phialocephala subalpina</name>
    <dbReference type="NCBI Taxonomy" id="576137"/>
    <lineage>
        <taxon>Eukaryota</taxon>
        <taxon>Fungi</taxon>
        <taxon>Dikarya</taxon>
        <taxon>Ascomycota</taxon>
        <taxon>Pezizomycotina</taxon>
        <taxon>Leotiomycetes</taxon>
        <taxon>Helotiales</taxon>
        <taxon>Mollisiaceae</taxon>
        <taxon>Phialocephala</taxon>
        <taxon>Phialocephala fortinii species complex</taxon>
    </lineage>
</organism>
<dbReference type="Proteomes" id="UP000184330">
    <property type="component" value="Unassembled WGS sequence"/>
</dbReference>
<dbReference type="AlphaFoldDB" id="A0A1L7X0I9"/>
<accession>A0A1L7X0I9</accession>
<reference evidence="1 2" key="1">
    <citation type="submission" date="2016-03" db="EMBL/GenBank/DDBJ databases">
        <authorList>
            <person name="Ploux O."/>
        </authorList>
    </citation>
    <scope>NUCLEOTIDE SEQUENCE [LARGE SCALE GENOMIC DNA]</scope>
    <source>
        <strain evidence="1 2">UAMH 11012</strain>
    </source>
</reference>